<dbReference type="KEGG" id="led:BBK82_07175"/>
<reference evidence="6 7" key="1">
    <citation type="submission" date="2016-07" db="EMBL/GenBank/DDBJ databases">
        <title>Complete genome sequence of the Lentzea guizhouensis DHS C013.</title>
        <authorList>
            <person name="Cao C."/>
        </authorList>
    </citation>
    <scope>NUCLEOTIDE SEQUENCE [LARGE SCALE GENOMIC DNA]</scope>
    <source>
        <strain evidence="6 7">DHS C013</strain>
    </source>
</reference>
<gene>
    <name evidence="6" type="ORF">BBK82_07175</name>
</gene>
<dbReference type="Gene3D" id="1.10.3470.10">
    <property type="entry name" value="ABC transporter involved in vitamin B12 uptake, BtuC"/>
    <property type="match status" value="1"/>
</dbReference>
<evidence type="ECO:0000256" key="4">
    <source>
        <dbReference type="ARBA" id="ARBA00023136"/>
    </source>
</evidence>
<dbReference type="STRING" id="1586287.BBK82_07175"/>
<dbReference type="GO" id="GO:0016020">
    <property type="term" value="C:membrane"/>
    <property type="evidence" value="ECO:0007669"/>
    <property type="project" value="UniProtKB-SubCell"/>
</dbReference>
<keyword evidence="3 5" id="KW-1133">Transmembrane helix</keyword>
<dbReference type="InterPro" id="IPR037294">
    <property type="entry name" value="ABC_BtuC-like"/>
</dbReference>
<name>A0A1B2HDU7_9PSEU</name>
<keyword evidence="2 5" id="KW-0812">Transmembrane</keyword>
<organism evidence="6 7">
    <name type="scientific">Lentzea guizhouensis</name>
    <dbReference type="NCBI Taxonomy" id="1586287"/>
    <lineage>
        <taxon>Bacteria</taxon>
        <taxon>Bacillati</taxon>
        <taxon>Actinomycetota</taxon>
        <taxon>Actinomycetes</taxon>
        <taxon>Pseudonocardiales</taxon>
        <taxon>Pseudonocardiaceae</taxon>
        <taxon>Lentzea</taxon>
    </lineage>
</organism>
<evidence type="ECO:0000313" key="6">
    <source>
        <dbReference type="EMBL" id="ANZ35899.1"/>
    </source>
</evidence>
<evidence type="ECO:0000256" key="5">
    <source>
        <dbReference type="SAM" id="Phobius"/>
    </source>
</evidence>
<evidence type="ECO:0000256" key="1">
    <source>
        <dbReference type="ARBA" id="ARBA00004141"/>
    </source>
</evidence>
<evidence type="ECO:0000256" key="2">
    <source>
        <dbReference type="ARBA" id="ARBA00022692"/>
    </source>
</evidence>
<dbReference type="EMBL" id="CP016793">
    <property type="protein sequence ID" value="ANZ35899.1"/>
    <property type="molecule type" value="Genomic_DNA"/>
</dbReference>
<feature type="transmembrane region" description="Helical" evidence="5">
    <location>
        <begin position="83"/>
        <end position="101"/>
    </location>
</feature>
<comment type="subcellular location">
    <subcellularLocation>
        <location evidence="1">Membrane</location>
        <topology evidence="1">Multi-pass membrane protein</topology>
    </subcellularLocation>
</comment>
<sequence length="167" mass="18390">MLAGTDQHRTGGIDAVDVEKLLVIDDPRRDRDIRQRADVRHRFRTRWQKHALASRVQSRILGRSHRCGAVTGRCGQHVLGDQYLFRVSAGASLGVVIALTMGSALMVGLGVTGAAFAGPLLSLATVFLMAQRARRQQPRARRGRDRHAWNAATSYLQLQATRPRCGA</sequence>
<proteinExistence type="predicted"/>
<evidence type="ECO:0000313" key="7">
    <source>
        <dbReference type="Proteomes" id="UP000093053"/>
    </source>
</evidence>
<feature type="transmembrane region" description="Helical" evidence="5">
    <location>
        <begin position="107"/>
        <end position="130"/>
    </location>
</feature>
<keyword evidence="4 5" id="KW-0472">Membrane</keyword>
<protein>
    <submittedName>
        <fullName evidence="6">Uncharacterized protein</fullName>
    </submittedName>
</protein>
<dbReference type="Proteomes" id="UP000093053">
    <property type="component" value="Chromosome"/>
</dbReference>
<dbReference type="AlphaFoldDB" id="A0A1B2HDU7"/>
<evidence type="ECO:0000256" key="3">
    <source>
        <dbReference type="ARBA" id="ARBA00022989"/>
    </source>
</evidence>
<accession>A0A1B2HDU7</accession>
<keyword evidence="7" id="KW-1185">Reference proteome</keyword>